<dbReference type="RefSeq" id="XP_066672464.1">
    <property type="nucleotide sequence ID" value="XM_066808846.1"/>
</dbReference>
<proteinExistence type="predicted"/>
<evidence type="ECO:0000313" key="2">
    <source>
        <dbReference type="Proteomes" id="UP001433268"/>
    </source>
</evidence>
<reference evidence="1 2" key="1">
    <citation type="submission" date="2023-01" db="EMBL/GenBank/DDBJ databases">
        <title>Analysis of 21 Apiospora genomes using comparative genomics revels a genus with tremendous synthesis potential of carbohydrate active enzymes and secondary metabolites.</title>
        <authorList>
            <person name="Sorensen T."/>
        </authorList>
    </citation>
    <scope>NUCLEOTIDE SEQUENCE [LARGE SCALE GENOMIC DNA]</scope>
    <source>
        <strain evidence="1 2">CBS 114990</strain>
    </source>
</reference>
<protein>
    <recommendedName>
        <fullName evidence="3">Neprosin domain-containing protein</fullName>
    </recommendedName>
</protein>
<name>A0ABR1X2C3_9PEZI</name>
<dbReference type="Gene3D" id="3.40.50.1820">
    <property type="entry name" value="alpha/beta hydrolase"/>
    <property type="match status" value="1"/>
</dbReference>
<accession>A0ABR1X2C3</accession>
<organism evidence="1 2">
    <name type="scientific">Apiospora hydei</name>
    <dbReference type="NCBI Taxonomy" id="1337664"/>
    <lineage>
        <taxon>Eukaryota</taxon>
        <taxon>Fungi</taxon>
        <taxon>Dikarya</taxon>
        <taxon>Ascomycota</taxon>
        <taxon>Pezizomycotina</taxon>
        <taxon>Sordariomycetes</taxon>
        <taxon>Xylariomycetidae</taxon>
        <taxon>Amphisphaeriales</taxon>
        <taxon>Apiosporaceae</taxon>
        <taxon>Apiospora</taxon>
    </lineage>
</organism>
<gene>
    <name evidence="1" type="ORF">PG997_004531</name>
</gene>
<dbReference type="EMBL" id="JAQQWN010000004">
    <property type="protein sequence ID" value="KAK8089570.1"/>
    <property type="molecule type" value="Genomic_DNA"/>
</dbReference>
<dbReference type="InterPro" id="IPR029058">
    <property type="entry name" value="AB_hydrolase_fold"/>
</dbReference>
<dbReference type="GeneID" id="92041906"/>
<keyword evidence="2" id="KW-1185">Reference proteome</keyword>
<sequence>MYNTHEGESFIPPGFGSAEGTGDPPFNASVASFREWVAGYLPGFSSADRQRLEGLYPESGSTGASPGGGGGYNDTYTRAGLVYHDSVLACPAYWMTGTASKGAWLGEYTIAPAKHASDVYWVSLGKEGSHIGRTHN</sequence>
<evidence type="ECO:0000313" key="1">
    <source>
        <dbReference type="EMBL" id="KAK8089570.1"/>
    </source>
</evidence>
<dbReference type="Proteomes" id="UP001433268">
    <property type="component" value="Unassembled WGS sequence"/>
</dbReference>
<comment type="caution">
    <text evidence="1">The sequence shown here is derived from an EMBL/GenBank/DDBJ whole genome shotgun (WGS) entry which is preliminary data.</text>
</comment>
<evidence type="ECO:0008006" key="3">
    <source>
        <dbReference type="Google" id="ProtNLM"/>
    </source>
</evidence>